<evidence type="ECO:0000256" key="1">
    <source>
        <dbReference type="SAM" id="Phobius"/>
    </source>
</evidence>
<evidence type="ECO:0000256" key="2">
    <source>
        <dbReference type="SAM" id="SignalP"/>
    </source>
</evidence>
<dbReference type="AlphaFoldDB" id="A0A128EHS1"/>
<accession>A0A128EHS1</accession>
<dbReference type="EMBL" id="FIZP01000013">
    <property type="protein sequence ID" value="CZE49038.1"/>
    <property type="molecule type" value="Genomic_DNA"/>
</dbReference>
<gene>
    <name evidence="3" type="ORF">ERS672216_01718</name>
</gene>
<organism evidence="3 4">
    <name type="scientific">Campylobacter geochelonis</name>
    <dbReference type="NCBI Taxonomy" id="1780362"/>
    <lineage>
        <taxon>Bacteria</taxon>
        <taxon>Pseudomonadati</taxon>
        <taxon>Campylobacterota</taxon>
        <taxon>Epsilonproteobacteria</taxon>
        <taxon>Campylobacterales</taxon>
        <taxon>Campylobacteraceae</taxon>
        <taxon>Campylobacter</taxon>
    </lineage>
</organism>
<protein>
    <submittedName>
        <fullName evidence="3">Putative periplasmic protein</fullName>
    </submittedName>
</protein>
<dbReference type="Gene3D" id="2.30.30.40">
    <property type="entry name" value="SH3 Domains"/>
    <property type="match status" value="1"/>
</dbReference>
<evidence type="ECO:0000313" key="4">
    <source>
        <dbReference type="Proteomes" id="UP000069632"/>
    </source>
</evidence>
<feature type="signal peptide" evidence="2">
    <location>
        <begin position="1"/>
        <end position="17"/>
    </location>
</feature>
<keyword evidence="1" id="KW-1133">Transmembrane helix</keyword>
<evidence type="ECO:0000313" key="3">
    <source>
        <dbReference type="EMBL" id="CZE49038.1"/>
    </source>
</evidence>
<dbReference type="OrthoDB" id="5372311at2"/>
<feature type="transmembrane region" description="Helical" evidence="1">
    <location>
        <begin position="309"/>
        <end position="330"/>
    </location>
</feature>
<reference evidence="3 4" key="1">
    <citation type="submission" date="2016-02" db="EMBL/GenBank/DDBJ databases">
        <authorList>
            <consortium name="Pathogen Informatics"/>
        </authorList>
    </citation>
    <scope>NUCLEOTIDE SEQUENCE [LARGE SCALE GENOMIC DNA]</scope>
    <source>
        <strain evidence="3 4">RC20</strain>
    </source>
</reference>
<keyword evidence="1" id="KW-0472">Membrane</keyword>
<dbReference type="Proteomes" id="UP000069632">
    <property type="component" value="Unassembled WGS sequence"/>
</dbReference>
<sequence>MLRAVFLTIFLAVFAIAAQDDVDYLKSVKPTAAKDVKPKAYTEDEILNKQHLTIDDLKLIAPTDEGNLDLDESKIYQEVRVTDLLLAASKIPKSVYVNQVFGMDLSANIQQNISLDLNLSMEKTSGLVWLNSNNLSWSQDEKGVYRTRLWFEANSTNAELKNIQIVAKRNGEFFQKASIKPKLPTFKPIQEKANYAHVVADELVVKSYKTAKFDDNTNIMTIALSAKGANLSSFHLSQDVVKQGINSIKGSYSNQSAFYFVVIENNQTSFSFSYFNAKTAQFENFSLNVKLEIDDLSTQTELNPQDDPFLIYKKLAVFIGAIFFLALYVLSKNTTPLIFAVLIISYNIYTQDPHSTGVVNANTKVKILPIEKSTIFYHTKDAEKVNIFDKNNEYYKVLFKNGKIGWVNQKDLSIDN</sequence>
<keyword evidence="4" id="KW-1185">Reference proteome</keyword>
<proteinExistence type="predicted"/>
<name>A0A128EHS1_9BACT</name>
<keyword evidence="1" id="KW-0812">Transmembrane</keyword>
<keyword evidence="2" id="KW-0732">Signal</keyword>
<feature type="chain" id="PRO_5007281539" evidence="2">
    <location>
        <begin position="18"/>
        <end position="416"/>
    </location>
</feature>
<dbReference type="RefSeq" id="WP_075494679.1">
    <property type="nucleotide sequence ID" value="NZ_CP053844.1"/>
</dbReference>